<name>A0A084WB74_ANOSI</name>
<evidence type="ECO:0000313" key="4">
    <source>
        <dbReference type="Proteomes" id="UP000030765"/>
    </source>
</evidence>
<reference evidence="3" key="2">
    <citation type="submission" date="2020-05" db="UniProtKB">
        <authorList>
            <consortium name="EnsemblMetazoa"/>
        </authorList>
    </citation>
    <scope>IDENTIFICATION</scope>
</reference>
<dbReference type="EMBL" id="KE525331">
    <property type="protein sequence ID" value="KFB47468.1"/>
    <property type="molecule type" value="Genomic_DNA"/>
</dbReference>
<dbReference type="VEuPathDB" id="VectorBase:ASIC015418"/>
<evidence type="ECO:0000256" key="1">
    <source>
        <dbReference type="SAM" id="MobiDB-lite"/>
    </source>
</evidence>
<sequence>MPIAREKNSRNCQHRRGAPFQGQTQNRTIELYESDGSSLKEQAKHSTVDRGETNAENSKKGVAAATEASVNKLPIRPTTAERPKPVGSQDIHQIWWLERAEEELKTCPNVVEDAEKHGTLYERERRVENLLDELTSKFEEERDSVLKEE</sequence>
<feature type="compositionally biased region" description="Basic and acidic residues" evidence="1">
    <location>
        <begin position="41"/>
        <end position="59"/>
    </location>
</feature>
<organism evidence="2">
    <name type="scientific">Anopheles sinensis</name>
    <name type="common">Mosquito</name>
    <dbReference type="NCBI Taxonomy" id="74873"/>
    <lineage>
        <taxon>Eukaryota</taxon>
        <taxon>Metazoa</taxon>
        <taxon>Ecdysozoa</taxon>
        <taxon>Arthropoda</taxon>
        <taxon>Hexapoda</taxon>
        <taxon>Insecta</taxon>
        <taxon>Pterygota</taxon>
        <taxon>Neoptera</taxon>
        <taxon>Endopterygota</taxon>
        <taxon>Diptera</taxon>
        <taxon>Nematocera</taxon>
        <taxon>Culicoidea</taxon>
        <taxon>Culicidae</taxon>
        <taxon>Anophelinae</taxon>
        <taxon>Anopheles</taxon>
    </lineage>
</organism>
<keyword evidence="4" id="KW-1185">Reference proteome</keyword>
<reference evidence="2 4" key="1">
    <citation type="journal article" date="2014" name="BMC Genomics">
        <title>Genome sequence of Anopheles sinensis provides insight into genetics basis of mosquito competence for malaria parasites.</title>
        <authorList>
            <person name="Zhou D."/>
            <person name="Zhang D."/>
            <person name="Ding G."/>
            <person name="Shi L."/>
            <person name="Hou Q."/>
            <person name="Ye Y."/>
            <person name="Xu Y."/>
            <person name="Zhou H."/>
            <person name="Xiong C."/>
            <person name="Li S."/>
            <person name="Yu J."/>
            <person name="Hong S."/>
            <person name="Yu X."/>
            <person name="Zou P."/>
            <person name="Chen C."/>
            <person name="Chang X."/>
            <person name="Wang W."/>
            <person name="Lv Y."/>
            <person name="Sun Y."/>
            <person name="Ma L."/>
            <person name="Shen B."/>
            <person name="Zhu C."/>
        </authorList>
    </citation>
    <scope>NUCLEOTIDE SEQUENCE [LARGE SCALE GENOMIC DNA]</scope>
</reference>
<feature type="region of interest" description="Disordered" evidence="1">
    <location>
        <begin position="1"/>
        <end position="88"/>
    </location>
</feature>
<evidence type="ECO:0000313" key="2">
    <source>
        <dbReference type="EMBL" id="KFB47468.1"/>
    </source>
</evidence>
<dbReference type="AlphaFoldDB" id="A0A084WB74"/>
<accession>A0A084WB74</accession>
<dbReference type="Proteomes" id="UP000030765">
    <property type="component" value="Unassembled WGS sequence"/>
</dbReference>
<dbReference type="EnsemblMetazoa" id="ASIC015418-RA">
    <property type="protein sequence ID" value="ASIC015418-PA"/>
    <property type="gene ID" value="ASIC015418"/>
</dbReference>
<gene>
    <name evidence="2" type="ORF">ZHAS_00015418</name>
</gene>
<dbReference type="EMBL" id="ATLV01022316">
    <property type="status" value="NOT_ANNOTATED_CDS"/>
    <property type="molecule type" value="Genomic_DNA"/>
</dbReference>
<evidence type="ECO:0000313" key="3">
    <source>
        <dbReference type="EnsemblMetazoa" id="ASIC015418-PA"/>
    </source>
</evidence>
<proteinExistence type="predicted"/>
<protein>
    <submittedName>
        <fullName evidence="2 3">tRNA pseudouridine synthase A</fullName>
    </submittedName>
</protein>